<protein>
    <submittedName>
        <fullName evidence="1">Uncharacterized protein</fullName>
    </submittedName>
</protein>
<evidence type="ECO:0000313" key="2">
    <source>
        <dbReference type="Proteomes" id="UP000708208"/>
    </source>
</evidence>
<sequence>PRSFPIIGNAWYFLKPEERLRNGVKLQKKFGNRVLLNGGGLKGLFLFHPDDVQFILRQRSGILSAEENALASL</sequence>
<keyword evidence="2" id="KW-1185">Reference proteome</keyword>
<dbReference type="AlphaFoldDB" id="A0A8J2NZP7"/>
<name>A0A8J2NZP7_9HEXA</name>
<dbReference type="Proteomes" id="UP000708208">
    <property type="component" value="Unassembled WGS sequence"/>
</dbReference>
<proteinExistence type="predicted"/>
<accession>A0A8J2NZP7</accession>
<feature type="non-terminal residue" evidence="1">
    <location>
        <position position="1"/>
    </location>
</feature>
<evidence type="ECO:0000313" key="1">
    <source>
        <dbReference type="EMBL" id="CAG7732783.1"/>
    </source>
</evidence>
<dbReference type="EMBL" id="CAJVCH010237343">
    <property type="protein sequence ID" value="CAG7732783.1"/>
    <property type="molecule type" value="Genomic_DNA"/>
</dbReference>
<organism evidence="1 2">
    <name type="scientific">Allacma fusca</name>
    <dbReference type="NCBI Taxonomy" id="39272"/>
    <lineage>
        <taxon>Eukaryota</taxon>
        <taxon>Metazoa</taxon>
        <taxon>Ecdysozoa</taxon>
        <taxon>Arthropoda</taxon>
        <taxon>Hexapoda</taxon>
        <taxon>Collembola</taxon>
        <taxon>Symphypleona</taxon>
        <taxon>Sminthuridae</taxon>
        <taxon>Allacma</taxon>
    </lineage>
</organism>
<gene>
    <name evidence="1" type="ORF">AFUS01_LOCUS21271</name>
</gene>
<reference evidence="1" key="1">
    <citation type="submission" date="2021-06" db="EMBL/GenBank/DDBJ databases">
        <authorList>
            <person name="Hodson N. C."/>
            <person name="Mongue J. A."/>
            <person name="Jaron S. K."/>
        </authorList>
    </citation>
    <scope>NUCLEOTIDE SEQUENCE</scope>
</reference>
<comment type="caution">
    <text evidence="1">The sequence shown here is derived from an EMBL/GenBank/DDBJ whole genome shotgun (WGS) entry which is preliminary data.</text>
</comment>